<feature type="region of interest" description="Disordered" evidence="1">
    <location>
        <begin position="137"/>
        <end position="172"/>
    </location>
</feature>
<name>A0ABX8V9V6_9FLAO</name>
<protein>
    <recommendedName>
        <fullName evidence="4">Terminase</fullName>
    </recommendedName>
</protein>
<dbReference type="EMBL" id="CP080429">
    <property type="protein sequence ID" value="QYJ68918.1"/>
    <property type="molecule type" value="Genomic_DNA"/>
</dbReference>
<evidence type="ECO:0000313" key="3">
    <source>
        <dbReference type="Proteomes" id="UP000825381"/>
    </source>
</evidence>
<evidence type="ECO:0008006" key="4">
    <source>
        <dbReference type="Google" id="ProtNLM"/>
    </source>
</evidence>
<evidence type="ECO:0000256" key="1">
    <source>
        <dbReference type="SAM" id="MobiDB-lite"/>
    </source>
</evidence>
<organism evidence="2 3">
    <name type="scientific">Flavobacterium litorale</name>
    <dbReference type="NCBI Taxonomy" id="2856519"/>
    <lineage>
        <taxon>Bacteria</taxon>
        <taxon>Pseudomonadati</taxon>
        <taxon>Bacteroidota</taxon>
        <taxon>Flavobacteriia</taxon>
        <taxon>Flavobacteriales</taxon>
        <taxon>Flavobacteriaceae</taxon>
        <taxon>Flavobacterium</taxon>
    </lineage>
</organism>
<evidence type="ECO:0000313" key="2">
    <source>
        <dbReference type="EMBL" id="QYJ68918.1"/>
    </source>
</evidence>
<dbReference type="RefSeq" id="WP_220641256.1">
    <property type="nucleotide sequence ID" value="NZ_CP080429.1"/>
</dbReference>
<dbReference type="Proteomes" id="UP000825381">
    <property type="component" value="Chromosome"/>
</dbReference>
<keyword evidence="3" id="KW-1185">Reference proteome</keyword>
<reference evidence="2 3" key="1">
    <citation type="submission" date="2021-07" db="EMBL/GenBank/DDBJ databases">
        <title>Flavobacterium WSW3-B6 sp.nov, isolated from seaweed.</title>
        <authorList>
            <person name="Muhammad N."/>
            <person name="Ho H."/>
            <person name="Lee Y.-J."/>
            <person name="Nguyen T."/>
            <person name="Ho J."/>
            <person name="Kim S.-G."/>
        </authorList>
    </citation>
    <scope>NUCLEOTIDE SEQUENCE [LARGE SCALE GENOMIC DNA]</scope>
    <source>
        <strain evidence="2 3">WSW3-B6</strain>
    </source>
</reference>
<gene>
    <name evidence="2" type="ORF">K1I41_03270</name>
</gene>
<accession>A0ABX8V9V6</accession>
<proteinExistence type="predicted"/>
<sequence>MKEAQPAATSTKIRKPRYKAALCEQAYKLCLLGATDKELEIFFGATPKTLTRWKNTHEEFARQITKGKKAADMEVALSLYNASVDRIITIKQPIKCKEVYYDDNGKRVEKERIEVVEVEKHVPADFRSQQFWLKNRNPQQWSDKHDEANESQPEVLLNLGSGVNPHPDETLG</sequence>